<dbReference type="InterPro" id="IPR051198">
    <property type="entry name" value="BchE-like"/>
</dbReference>
<dbReference type="SUPFAM" id="SSF102114">
    <property type="entry name" value="Radical SAM enzymes"/>
    <property type="match status" value="1"/>
</dbReference>
<dbReference type="CDD" id="cd01335">
    <property type="entry name" value="Radical_SAM"/>
    <property type="match status" value="1"/>
</dbReference>
<dbReference type="Gene3D" id="3.40.50.280">
    <property type="entry name" value="Cobalamin-binding domain"/>
    <property type="match status" value="1"/>
</dbReference>
<evidence type="ECO:0000259" key="9">
    <source>
        <dbReference type="PROSITE" id="PS51918"/>
    </source>
</evidence>
<dbReference type="SFLD" id="SFLDS00029">
    <property type="entry name" value="Radical_SAM"/>
    <property type="match status" value="1"/>
</dbReference>
<evidence type="ECO:0000256" key="5">
    <source>
        <dbReference type="ARBA" id="ARBA00022723"/>
    </source>
</evidence>
<dbReference type="EMBL" id="LAZR01020771">
    <property type="protein sequence ID" value="KKL87675.1"/>
    <property type="molecule type" value="Genomic_DNA"/>
</dbReference>
<organism evidence="10">
    <name type="scientific">marine sediment metagenome</name>
    <dbReference type="NCBI Taxonomy" id="412755"/>
    <lineage>
        <taxon>unclassified sequences</taxon>
        <taxon>metagenomes</taxon>
        <taxon>ecological metagenomes</taxon>
    </lineage>
</organism>
<dbReference type="GO" id="GO:0031419">
    <property type="term" value="F:cobalamin binding"/>
    <property type="evidence" value="ECO:0007669"/>
    <property type="project" value="InterPro"/>
</dbReference>
<dbReference type="CDD" id="cd02068">
    <property type="entry name" value="radical_SAM_B12_BD"/>
    <property type="match status" value="1"/>
</dbReference>
<evidence type="ECO:0000259" key="8">
    <source>
        <dbReference type="PROSITE" id="PS51332"/>
    </source>
</evidence>
<dbReference type="InterPro" id="IPR034466">
    <property type="entry name" value="Methyltransferase_Class_B"/>
</dbReference>
<dbReference type="PANTHER" id="PTHR43409:SF7">
    <property type="entry name" value="BLL1977 PROTEIN"/>
    <property type="match status" value="1"/>
</dbReference>
<dbReference type="SFLD" id="SFLDG01123">
    <property type="entry name" value="methyltransferase_(Class_B)"/>
    <property type="match status" value="1"/>
</dbReference>
<evidence type="ECO:0000256" key="2">
    <source>
        <dbReference type="ARBA" id="ARBA00022603"/>
    </source>
</evidence>
<reference evidence="10" key="1">
    <citation type="journal article" date="2015" name="Nature">
        <title>Complex archaea that bridge the gap between prokaryotes and eukaryotes.</title>
        <authorList>
            <person name="Spang A."/>
            <person name="Saw J.H."/>
            <person name="Jorgensen S.L."/>
            <person name="Zaremba-Niedzwiedzka K."/>
            <person name="Martijn J."/>
            <person name="Lind A.E."/>
            <person name="van Eijk R."/>
            <person name="Schleper C."/>
            <person name="Guy L."/>
            <person name="Ettema T.J."/>
        </authorList>
    </citation>
    <scope>NUCLEOTIDE SEQUENCE</scope>
</reference>
<keyword evidence="7" id="KW-0411">Iron-sulfur</keyword>
<feature type="domain" description="B12-binding" evidence="8">
    <location>
        <begin position="1"/>
        <end position="129"/>
    </location>
</feature>
<dbReference type="Gene3D" id="3.80.30.20">
    <property type="entry name" value="tm_1862 like domain"/>
    <property type="match status" value="1"/>
</dbReference>
<comment type="caution">
    <text evidence="10">The sequence shown here is derived from an EMBL/GenBank/DDBJ whole genome shotgun (WGS) entry which is preliminary data.</text>
</comment>
<feature type="domain" description="Radical SAM core" evidence="9">
    <location>
        <begin position="150"/>
        <end position="368"/>
    </location>
</feature>
<dbReference type="InterPro" id="IPR007197">
    <property type="entry name" value="rSAM"/>
</dbReference>
<dbReference type="GO" id="GO:0051539">
    <property type="term" value="F:4 iron, 4 sulfur cluster binding"/>
    <property type="evidence" value="ECO:0007669"/>
    <property type="project" value="UniProtKB-KW"/>
</dbReference>
<dbReference type="InterPro" id="IPR023404">
    <property type="entry name" value="rSAM_horseshoe"/>
</dbReference>
<keyword evidence="6" id="KW-0408">Iron</keyword>
<accession>A0A0F9I1F6</accession>
<keyword evidence="5" id="KW-0479">Metal-binding</keyword>
<dbReference type="GO" id="GO:0046872">
    <property type="term" value="F:metal ion binding"/>
    <property type="evidence" value="ECO:0007669"/>
    <property type="project" value="UniProtKB-KW"/>
</dbReference>
<evidence type="ECO:0000256" key="1">
    <source>
        <dbReference type="ARBA" id="ARBA00001966"/>
    </source>
</evidence>
<dbReference type="PROSITE" id="PS51918">
    <property type="entry name" value="RADICAL_SAM"/>
    <property type="match status" value="1"/>
</dbReference>
<dbReference type="PANTHER" id="PTHR43409">
    <property type="entry name" value="ANAEROBIC MAGNESIUM-PROTOPORPHYRIN IX MONOMETHYL ESTER CYCLASE-RELATED"/>
    <property type="match status" value="1"/>
</dbReference>
<evidence type="ECO:0000313" key="10">
    <source>
        <dbReference type="EMBL" id="KKL87675.1"/>
    </source>
</evidence>
<evidence type="ECO:0000256" key="4">
    <source>
        <dbReference type="ARBA" id="ARBA00022691"/>
    </source>
</evidence>
<proteinExistence type="predicted"/>
<protein>
    <submittedName>
        <fullName evidence="10">Uncharacterized protein</fullName>
    </submittedName>
</protein>
<comment type="cofactor">
    <cofactor evidence="1">
        <name>[4Fe-4S] cluster</name>
        <dbReference type="ChEBI" id="CHEBI:49883"/>
    </cofactor>
</comment>
<name>A0A0F9I1F6_9ZZZZ</name>
<dbReference type="InterPro" id="IPR058240">
    <property type="entry name" value="rSAM_sf"/>
</dbReference>
<dbReference type="SFLD" id="SFLDG01082">
    <property type="entry name" value="B12-binding_domain_containing"/>
    <property type="match status" value="1"/>
</dbReference>
<dbReference type="InterPro" id="IPR006158">
    <property type="entry name" value="Cobalamin-bd"/>
</dbReference>
<dbReference type="SMART" id="SM00729">
    <property type="entry name" value="Elp3"/>
    <property type="match status" value="1"/>
</dbReference>
<gene>
    <name evidence="10" type="ORF">LCGC14_1932340</name>
</gene>
<keyword evidence="2" id="KW-0489">Methyltransferase</keyword>
<keyword evidence="3" id="KW-0808">Transferase</keyword>
<dbReference type="PROSITE" id="PS51332">
    <property type="entry name" value="B12_BINDING"/>
    <property type="match status" value="1"/>
</dbReference>
<evidence type="ECO:0000256" key="3">
    <source>
        <dbReference type="ARBA" id="ARBA00022679"/>
    </source>
</evidence>
<keyword evidence="4" id="KW-0949">S-adenosyl-L-methionine</keyword>
<dbReference type="AlphaFoldDB" id="A0A0F9I1F6"/>
<evidence type="ECO:0000256" key="6">
    <source>
        <dbReference type="ARBA" id="ARBA00023004"/>
    </source>
</evidence>
<dbReference type="InterPro" id="IPR006638">
    <property type="entry name" value="Elp3/MiaA/NifB-like_rSAM"/>
</dbReference>
<dbReference type="Pfam" id="PF02310">
    <property type="entry name" value="B12-binding"/>
    <property type="match status" value="1"/>
</dbReference>
<dbReference type="GO" id="GO:0003824">
    <property type="term" value="F:catalytic activity"/>
    <property type="evidence" value="ECO:0007669"/>
    <property type="project" value="InterPro"/>
</dbReference>
<dbReference type="GO" id="GO:0005829">
    <property type="term" value="C:cytosol"/>
    <property type="evidence" value="ECO:0007669"/>
    <property type="project" value="TreeGrafter"/>
</dbReference>
<sequence>MKVLLISPCKDPERKRPKFLMMPQLSLHILEGLTPPEHEVKIVEEEIEDINLDEDCDLVGISCMTANAPRAYYLAKEFKKRGKKIVLGGVHPTILPDEALRHADSVVIGEVEGIWPELLEDVKNGGLKKKYKKPYPSLDEYIKIKHRKDTKKRLFNVIPVMTTRGCPFNCDFCCVHDIYGPKIRHYPIENVVRDIMDAEGKFFLFLDDNIMGDTRYAKKLFSAIKPLKIKWIGQASITFVKDIELISLAAASGCTGLFFGLETVSKSQLLKLRKSIKDIKKIEEAIKKIESYGIFFHPSMIFGFDDDTKDVFPETLDFLDKNKISSVSLNTLTPYPGTKTYRKLKEERRLITDDWKYFDHKSVVFKPKNMSPFELQAGRLWVFKEFTKFSSMLKKLPFHLDHPFYHLAMGIGHKKVFKNEFKDFPRLASHLFPLSDNLEAHYEYFSILALSLADFIPRNDYIGGNKV</sequence>
<dbReference type="Pfam" id="PF04055">
    <property type="entry name" value="Radical_SAM"/>
    <property type="match status" value="1"/>
</dbReference>
<evidence type="ECO:0000256" key="7">
    <source>
        <dbReference type="ARBA" id="ARBA00023014"/>
    </source>
</evidence>